<dbReference type="OrthoDB" id="468501at2"/>
<dbReference type="STRING" id="56107.Cylst_3421"/>
<evidence type="ECO:0000256" key="1">
    <source>
        <dbReference type="SAM" id="MobiDB-lite"/>
    </source>
</evidence>
<keyword evidence="3" id="KW-1185">Reference proteome</keyword>
<sequence length="106" mass="11915">MYSKQHRTSKNSANSSDTPAPNQFAPRRFVVQPKTEEVAPQQDQTPEEQAQAEKSQEVGKSFIDGAIFAYRPTPPKTPRLQMKLTLGQPGNIYQQQPHPSRNCPHS</sequence>
<dbReference type="Proteomes" id="UP000010475">
    <property type="component" value="Chromosome"/>
</dbReference>
<evidence type="ECO:0000313" key="3">
    <source>
        <dbReference type="Proteomes" id="UP000010475"/>
    </source>
</evidence>
<dbReference type="eggNOG" id="COG3103">
    <property type="taxonomic scope" value="Bacteria"/>
</dbReference>
<evidence type="ECO:0000313" key="2">
    <source>
        <dbReference type="EMBL" id="AFZ25571.1"/>
    </source>
</evidence>
<dbReference type="KEGG" id="csg:Cylst_3421"/>
<organism evidence="2 3">
    <name type="scientific">Cylindrospermum stagnale PCC 7417</name>
    <dbReference type="NCBI Taxonomy" id="56107"/>
    <lineage>
        <taxon>Bacteria</taxon>
        <taxon>Bacillati</taxon>
        <taxon>Cyanobacteriota</taxon>
        <taxon>Cyanophyceae</taxon>
        <taxon>Nostocales</taxon>
        <taxon>Nostocaceae</taxon>
        <taxon>Cylindrospermum</taxon>
    </lineage>
</organism>
<protein>
    <submittedName>
        <fullName evidence="2">Uncharacterized protein</fullName>
    </submittedName>
</protein>
<dbReference type="EMBL" id="CP003642">
    <property type="protein sequence ID" value="AFZ25571.1"/>
    <property type="molecule type" value="Genomic_DNA"/>
</dbReference>
<gene>
    <name evidence="2" type="ORF">Cylst_3421</name>
</gene>
<dbReference type="AlphaFoldDB" id="K9X0L9"/>
<reference evidence="2 3" key="1">
    <citation type="submission" date="2012-06" db="EMBL/GenBank/DDBJ databases">
        <title>Finished chromosome of genome of Cylindrospermum stagnale PCC 7417.</title>
        <authorList>
            <consortium name="US DOE Joint Genome Institute"/>
            <person name="Gugger M."/>
            <person name="Coursin T."/>
            <person name="Rippka R."/>
            <person name="Tandeau De Marsac N."/>
            <person name="Huntemann M."/>
            <person name="Wei C.-L."/>
            <person name="Han J."/>
            <person name="Detter J.C."/>
            <person name="Han C."/>
            <person name="Tapia R."/>
            <person name="Chen A."/>
            <person name="Kyrpides N."/>
            <person name="Mavromatis K."/>
            <person name="Markowitz V."/>
            <person name="Szeto E."/>
            <person name="Ivanova N."/>
            <person name="Pagani I."/>
            <person name="Pati A."/>
            <person name="Goodwin L."/>
            <person name="Nordberg H.P."/>
            <person name="Cantor M.N."/>
            <person name="Hua S.X."/>
            <person name="Woyke T."/>
            <person name="Kerfeld C.A."/>
        </authorList>
    </citation>
    <scope>NUCLEOTIDE SEQUENCE [LARGE SCALE GENOMIC DNA]</scope>
    <source>
        <strain evidence="2 3">PCC 7417</strain>
    </source>
</reference>
<name>K9X0L9_9NOST</name>
<dbReference type="HOGENOM" id="CLU_2218745_0_0_3"/>
<feature type="compositionally biased region" description="Polar residues" evidence="1">
    <location>
        <begin position="10"/>
        <end position="21"/>
    </location>
</feature>
<feature type="region of interest" description="Disordered" evidence="1">
    <location>
        <begin position="1"/>
        <end position="58"/>
    </location>
</feature>
<dbReference type="RefSeq" id="WP_015208819.1">
    <property type="nucleotide sequence ID" value="NC_019757.1"/>
</dbReference>
<proteinExistence type="predicted"/>
<accession>K9X0L9</accession>